<protein>
    <submittedName>
        <fullName evidence="2">Uncharacterized protein</fullName>
    </submittedName>
</protein>
<organism evidence="2 3">
    <name type="scientific">Olpidium bornovanus</name>
    <dbReference type="NCBI Taxonomy" id="278681"/>
    <lineage>
        <taxon>Eukaryota</taxon>
        <taxon>Fungi</taxon>
        <taxon>Fungi incertae sedis</taxon>
        <taxon>Olpidiomycota</taxon>
        <taxon>Olpidiomycotina</taxon>
        <taxon>Olpidiomycetes</taxon>
        <taxon>Olpidiales</taxon>
        <taxon>Olpidiaceae</taxon>
        <taxon>Olpidium</taxon>
    </lineage>
</organism>
<dbReference type="InterPro" id="IPR015943">
    <property type="entry name" value="WD40/YVTN_repeat-like_dom_sf"/>
</dbReference>
<dbReference type="EMBL" id="JAEFCI010001626">
    <property type="protein sequence ID" value="KAG5462777.1"/>
    <property type="molecule type" value="Genomic_DNA"/>
</dbReference>
<keyword evidence="3" id="KW-1185">Reference proteome</keyword>
<dbReference type="Gene3D" id="2.130.10.10">
    <property type="entry name" value="YVTN repeat-like/Quinoprotein amine dehydrogenase"/>
    <property type="match status" value="1"/>
</dbReference>
<evidence type="ECO:0000313" key="3">
    <source>
        <dbReference type="Proteomes" id="UP000673691"/>
    </source>
</evidence>
<proteinExistence type="predicted"/>
<feature type="region of interest" description="Disordered" evidence="1">
    <location>
        <begin position="11"/>
        <end position="35"/>
    </location>
</feature>
<dbReference type="Proteomes" id="UP000673691">
    <property type="component" value="Unassembled WGS sequence"/>
</dbReference>
<gene>
    <name evidence="2" type="ORF">BJ554DRAFT_3588</name>
</gene>
<sequence length="107" mass="11212">MDICLSQRLASNPRIPNNHHRQQEGSLTQRRKQFAPGSTVGLTATDTSSCLAFAQRGIDVHDAATGSLLALLRDPDNISAVPAVVCSHASDLMIAGGNASGKVVVFS</sequence>
<dbReference type="OrthoDB" id="9890280at2759"/>
<evidence type="ECO:0000313" key="2">
    <source>
        <dbReference type="EMBL" id="KAG5462777.1"/>
    </source>
</evidence>
<dbReference type="AlphaFoldDB" id="A0A8H8A0J8"/>
<name>A0A8H8A0J8_9FUNG</name>
<accession>A0A8H8A0J8</accession>
<reference evidence="2 3" key="1">
    <citation type="journal article" name="Sci. Rep.">
        <title>Genome-scale phylogenetic analyses confirm Olpidium as the closest living zoosporic fungus to the non-flagellated, terrestrial fungi.</title>
        <authorList>
            <person name="Chang Y."/>
            <person name="Rochon D."/>
            <person name="Sekimoto S."/>
            <person name="Wang Y."/>
            <person name="Chovatia M."/>
            <person name="Sandor L."/>
            <person name="Salamov A."/>
            <person name="Grigoriev I.V."/>
            <person name="Stajich J.E."/>
            <person name="Spatafora J.W."/>
        </authorList>
    </citation>
    <scope>NUCLEOTIDE SEQUENCE [LARGE SCALE GENOMIC DNA]</scope>
    <source>
        <strain evidence="2">S191</strain>
    </source>
</reference>
<evidence type="ECO:0000256" key="1">
    <source>
        <dbReference type="SAM" id="MobiDB-lite"/>
    </source>
</evidence>
<comment type="caution">
    <text evidence="2">The sequence shown here is derived from an EMBL/GenBank/DDBJ whole genome shotgun (WGS) entry which is preliminary data.</text>
</comment>